<evidence type="ECO:0000313" key="10">
    <source>
        <dbReference type="Proteomes" id="UP001172101"/>
    </source>
</evidence>
<evidence type="ECO:0000256" key="1">
    <source>
        <dbReference type="ARBA" id="ARBA00004173"/>
    </source>
</evidence>
<dbReference type="Proteomes" id="UP001172101">
    <property type="component" value="Unassembled WGS sequence"/>
</dbReference>
<dbReference type="GO" id="GO:0000150">
    <property type="term" value="F:DNA strand exchange activity"/>
    <property type="evidence" value="ECO:0007669"/>
    <property type="project" value="InterPro"/>
</dbReference>
<keyword evidence="7" id="KW-0687">Ribonucleoprotein</keyword>
<organism evidence="9 10">
    <name type="scientific">Lasiosphaeria miniovina</name>
    <dbReference type="NCBI Taxonomy" id="1954250"/>
    <lineage>
        <taxon>Eukaryota</taxon>
        <taxon>Fungi</taxon>
        <taxon>Dikarya</taxon>
        <taxon>Ascomycota</taxon>
        <taxon>Pezizomycotina</taxon>
        <taxon>Sordariomycetes</taxon>
        <taxon>Sordariomycetidae</taxon>
        <taxon>Sordariales</taxon>
        <taxon>Lasiosphaeriaceae</taxon>
        <taxon>Lasiosphaeria</taxon>
    </lineage>
</organism>
<evidence type="ECO:0000313" key="9">
    <source>
        <dbReference type="EMBL" id="KAK0718351.1"/>
    </source>
</evidence>
<comment type="subcellular location">
    <subcellularLocation>
        <location evidence="1">Mitochondrion</location>
    </subcellularLocation>
</comment>
<comment type="similarity">
    <text evidence="2">Belongs to the mitochondrion-specific ribosomal protein mL67 family.</text>
</comment>
<dbReference type="InterPro" id="IPR024629">
    <property type="entry name" value="Ribosomal_mL67"/>
</dbReference>
<dbReference type="Pfam" id="PF12829">
    <property type="entry name" value="Mhr1"/>
    <property type="match status" value="1"/>
</dbReference>
<dbReference type="AlphaFoldDB" id="A0AA40AM27"/>
<dbReference type="PANTHER" id="PTHR28184">
    <property type="entry name" value="MITOCHONDRIAL HOMOLOGOUS RECOMBINATION PROTEIN 1"/>
    <property type="match status" value="1"/>
</dbReference>
<evidence type="ECO:0000256" key="7">
    <source>
        <dbReference type="ARBA" id="ARBA00023274"/>
    </source>
</evidence>
<name>A0AA40AM27_9PEZI</name>
<evidence type="ECO:0000256" key="2">
    <source>
        <dbReference type="ARBA" id="ARBA00010741"/>
    </source>
</evidence>
<evidence type="ECO:0000256" key="6">
    <source>
        <dbReference type="ARBA" id="ARBA00023163"/>
    </source>
</evidence>
<dbReference type="GO" id="GO:0003697">
    <property type="term" value="F:single-stranded DNA binding"/>
    <property type="evidence" value="ECO:0007669"/>
    <property type="project" value="InterPro"/>
</dbReference>
<comment type="caution">
    <text evidence="9">The sequence shown here is derived from an EMBL/GenBank/DDBJ whole genome shotgun (WGS) entry which is preliminary data.</text>
</comment>
<keyword evidence="4" id="KW-0805">Transcription regulation</keyword>
<feature type="non-terminal residue" evidence="9">
    <location>
        <position position="1"/>
    </location>
</feature>
<evidence type="ECO:0000256" key="5">
    <source>
        <dbReference type="ARBA" id="ARBA00023128"/>
    </source>
</evidence>
<sequence length="220" mass="25150">ARPRRKESHDTKSHPRGHGEQIWVWTHIEEGRIIYSLEPLLKPIKAFEQVPFTGKKLVPAKLRKDYWRPMALIDFKHNPEAAAEPPSIGKDTMGLVGRSVYQKLRELKLRHDLEWDDGQLIQMKKHDRGVELNDQRGNSVADISAVLGGIGKGNKMWYYPAVEAAEAEVEASLKASAVVETVTPEEERVLQIHRATIYWANEEDRHWAAEWPENVTHVVG</sequence>
<accession>A0AA40AM27</accession>
<gene>
    <name evidence="9" type="ORF">B0T26DRAFT_620523</name>
</gene>
<keyword evidence="3" id="KW-0689">Ribosomal protein</keyword>
<proteinExistence type="inferred from homology"/>
<evidence type="ECO:0000256" key="8">
    <source>
        <dbReference type="ARBA" id="ARBA00035185"/>
    </source>
</evidence>
<dbReference type="PANTHER" id="PTHR28184:SF1">
    <property type="entry name" value="LARGE RIBOSOMAL SUBUNIT PROTEIN ML67"/>
    <property type="match status" value="1"/>
</dbReference>
<dbReference type="GO" id="GO:0005739">
    <property type="term" value="C:mitochondrion"/>
    <property type="evidence" value="ECO:0007669"/>
    <property type="project" value="UniProtKB-SubCell"/>
</dbReference>
<dbReference type="EMBL" id="JAUIRO010000004">
    <property type="protein sequence ID" value="KAK0718351.1"/>
    <property type="molecule type" value="Genomic_DNA"/>
</dbReference>
<feature type="non-terminal residue" evidence="9">
    <location>
        <position position="220"/>
    </location>
</feature>
<keyword evidence="10" id="KW-1185">Reference proteome</keyword>
<dbReference type="GO" id="GO:0005840">
    <property type="term" value="C:ribosome"/>
    <property type="evidence" value="ECO:0007669"/>
    <property type="project" value="UniProtKB-KW"/>
</dbReference>
<protein>
    <recommendedName>
        <fullName evidence="8">Large ribosomal subunit protein mL67</fullName>
    </recommendedName>
</protein>
<dbReference type="RefSeq" id="XP_060297144.1">
    <property type="nucleotide sequence ID" value="XM_060436069.1"/>
</dbReference>
<dbReference type="GO" id="GO:0003735">
    <property type="term" value="F:structural constituent of ribosome"/>
    <property type="evidence" value="ECO:0007669"/>
    <property type="project" value="TreeGrafter"/>
</dbReference>
<dbReference type="GeneID" id="85319339"/>
<reference evidence="9" key="1">
    <citation type="submission" date="2023-06" db="EMBL/GenBank/DDBJ databases">
        <title>Genome-scale phylogeny and comparative genomics of the fungal order Sordariales.</title>
        <authorList>
            <consortium name="Lawrence Berkeley National Laboratory"/>
            <person name="Hensen N."/>
            <person name="Bonometti L."/>
            <person name="Westerberg I."/>
            <person name="Brannstrom I.O."/>
            <person name="Guillou S."/>
            <person name="Cros-Aarteil S."/>
            <person name="Calhoun S."/>
            <person name="Haridas S."/>
            <person name="Kuo A."/>
            <person name="Mondo S."/>
            <person name="Pangilinan J."/>
            <person name="Riley R."/>
            <person name="LaButti K."/>
            <person name="Andreopoulos B."/>
            <person name="Lipzen A."/>
            <person name="Chen C."/>
            <person name="Yanf M."/>
            <person name="Daum C."/>
            <person name="Ng V."/>
            <person name="Clum A."/>
            <person name="Steindorff A."/>
            <person name="Ohm R."/>
            <person name="Martin F."/>
            <person name="Silar P."/>
            <person name="Natvig D."/>
            <person name="Lalanne C."/>
            <person name="Gautier V."/>
            <person name="Ament-velasquez S.L."/>
            <person name="Kruys A."/>
            <person name="Hutchinson M.I."/>
            <person name="Powell A.J."/>
            <person name="Barry K."/>
            <person name="Miller A.N."/>
            <person name="Grigoriev I.V."/>
            <person name="Debuchy R."/>
            <person name="Gladieux P."/>
            <person name="Thoren M.H."/>
            <person name="Johannesson H."/>
        </authorList>
    </citation>
    <scope>NUCLEOTIDE SEQUENCE</scope>
    <source>
        <strain evidence="9">SMH2392-1A</strain>
    </source>
</reference>
<evidence type="ECO:0000256" key="3">
    <source>
        <dbReference type="ARBA" id="ARBA00022980"/>
    </source>
</evidence>
<keyword evidence="5" id="KW-0496">Mitochondrion</keyword>
<dbReference type="GO" id="GO:1990904">
    <property type="term" value="C:ribonucleoprotein complex"/>
    <property type="evidence" value="ECO:0007669"/>
    <property type="project" value="UniProtKB-KW"/>
</dbReference>
<keyword evidence="6" id="KW-0804">Transcription</keyword>
<evidence type="ECO:0000256" key="4">
    <source>
        <dbReference type="ARBA" id="ARBA00023015"/>
    </source>
</evidence>